<protein>
    <submittedName>
        <fullName evidence="2">Uncharacterized protein</fullName>
    </submittedName>
</protein>
<name>A0A5B7IGT5_PORTR</name>
<gene>
    <name evidence="2" type="ORF">E2C01_079377</name>
</gene>
<comment type="caution">
    <text evidence="2">The sequence shown here is derived from an EMBL/GenBank/DDBJ whole genome shotgun (WGS) entry which is preliminary data.</text>
</comment>
<reference evidence="2 3" key="1">
    <citation type="submission" date="2019-05" db="EMBL/GenBank/DDBJ databases">
        <title>Another draft genome of Portunus trituberculatus and its Hox gene families provides insights of decapod evolution.</title>
        <authorList>
            <person name="Jeong J.-H."/>
            <person name="Song I."/>
            <person name="Kim S."/>
            <person name="Choi T."/>
            <person name="Kim D."/>
            <person name="Ryu S."/>
            <person name="Kim W."/>
        </authorList>
    </citation>
    <scope>NUCLEOTIDE SEQUENCE [LARGE SCALE GENOMIC DNA]</scope>
    <source>
        <tissue evidence="2">Muscle</tissue>
    </source>
</reference>
<keyword evidence="3" id="KW-1185">Reference proteome</keyword>
<feature type="signal peptide" evidence="1">
    <location>
        <begin position="1"/>
        <end position="22"/>
    </location>
</feature>
<feature type="chain" id="PRO_5022796390" evidence="1">
    <location>
        <begin position="23"/>
        <end position="50"/>
    </location>
</feature>
<sequence>MTGLAFGMIFLGILLSVGFLAAITQCKPASVPKDFEISFQRLKTSGESAI</sequence>
<dbReference type="EMBL" id="VSRR010065944">
    <property type="protein sequence ID" value="MPC84631.1"/>
    <property type="molecule type" value="Genomic_DNA"/>
</dbReference>
<evidence type="ECO:0000313" key="2">
    <source>
        <dbReference type="EMBL" id="MPC84631.1"/>
    </source>
</evidence>
<organism evidence="2 3">
    <name type="scientific">Portunus trituberculatus</name>
    <name type="common">Swimming crab</name>
    <name type="synonym">Neptunus trituberculatus</name>
    <dbReference type="NCBI Taxonomy" id="210409"/>
    <lineage>
        <taxon>Eukaryota</taxon>
        <taxon>Metazoa</taxon>
        <taxon>Ecdysozoa</taxon>
        <taxon>Arthropoda</taxon>
        <taxon>Crustacea</taxon>
        <taxon>Multicrustacea</taxon>
        <taxon>Malacostraca</taxon>
        <taxon>Eumalacostraca</taxon>
        <taxon>Eucarida</taxon>
        <taxon>Decapoda</taxon>
        <taxon>Pleocyemata</taxon>
        <taxon>Brachyura</taxon>
        <taxon>Eubrachyura</taxon>
        <taxon>Portunoidea</taxon>
        <taxon>Portunidae</taxon>
        <taxon>Portuninae</taxon>
        <taxon>Portunus</taxon>
    </lineage>
</organism>
<keyword evidence="1" id="KW-0732">Signal</keyword>
<dbReference type="OrthoDB" id="5983572at2759"/>
<evidence type="ECO:0000313" key="3">
    <source>
        <dbReference type="Proteomes" id="UP000324222"/>
    </source>
</evidence>
<dbReference type="Proteomes" id="UP000324222">
    <property type="component" value="Unassembled WGS sequence"/>
</dbReference>
<dbReference type="AlphaFoldDB" id="A0A5B7IGT5"/>
<proteinExistence type="predicted"/>
<accession>A0A5B7IGT5</accession>
<evidence type="ECO:0000256" key="1">
    <source>
        <dbReference type="SAM" id="SignalP"/>
    </source>
</evidence>